<name>A0AAD5LST9_PARTN</name>
<comment type="caution">
    <text evidence="1">The sequence shown here is derived from an EMBL/GenBank/DDBJ whole genome shotgun (WGS) entry which is preliminary data.</text>
</comment>
<dbReference type="Proteomes" id="UP001196413">
    <property type="component" value="Unassembled WGS sequence"/>
</dbReference>
<dbReference type="EMBL" id="JAHQIW010000090">
    <property type="protein sequence ID" value="KAJ1345975.1"/>
    <property type="molecule type" value="Genomic_DNA"/>
</dbReference>
<protein>
    <submittedName>
        <fullName evidence="1">Uncharacterized protein</fullName>
    </submittedName>
</protein>
<evidence type="ECO:0000313" key="1">
    <source>
        <dbReference type="EMBL" id="KAJ1345975.1"/>
    </source>
</evidence>
<proteinExistence type="predicted"/>
<organism evidence="1 2">
    <name type="scientific">Parelaphostrongylus tenuis</name>
    <name type="common">Meningeal worm</name>
    <dbReference type="NCBI Taxonomy" id="148309"/>
    <lineage>
        <taxon>Eukaryota</taxon>
        <taxon>Metazoa</taxon>
        <taxon>Ecdysozoa</taxon>
        <taxon>Nematoda</taxon>
        <taxon>Chromadorea</taxon>
        <taxon>Rhabditida</taxon>
        <taxon>Rhabditina</taxon>
        <taxon>Rhabditomorpha</taxon>
        <taxon>Strongyloidea</taxon>
        <taxon>Metastrongylidae</taxon>
        <taxon>Parelaphostrongylus</taxon>
    </lineage>
</organism>
<sequence length="101" mass="11417">MSIQSASYAFLGCGESNNKMRVMVEQWLADAPGKAKTQVQIEREVKSFRRSLNILGCMVLISWNCNETGKRKSSAQTWLRRYSKKAKKLEGKTSHACMKGN</sequence>
<keyword evidence="2" id="KW-1185">Reference proteome</keyword>
<dbReference type="AlphaFoldDB" id="A0AAD5LST9"/>
<evidence type="ECO:0000313" key="2">
    <source>
        <dbReference type="Proteomes" id="UP001196413"/>
    </source>
</evidence>
<reference evidence="1" key="1">
    <citation type="submission" date="2021-06" db="EMBL/GenBank/DDBJ databases">
        <title>Parelaphostrongylus tenuis whole genome reference sequence.</title>
        <authorList>
            <person name="Garwood T.J."/>
            <person name="Larsen P.A."/>
            <person name="Fountain-Jones N.M."/>
            <person name="Garbe J.R."/>
            <person name="Macchietto M.G."/>
            <person name="Kania S.A."/>
            <person name="Gerhold R.W."/>
            <person name="Richards J.E."/>
            <person name="Wolf T.M."/>
        </authorList>
    </citation>
    <scope>NUCLEOTIDE SEQUENCE</scope>
    <source>
        <strain evidence="1">MNPRO001-30</strain>
        <tissue evidence="1">Meninges</tissue>
    </source>
</reference>
<gene>
    <name evidence="1" type="ORF">KIN20_000623</name>
</gene>
<accession>A0AAD5LST9</accession>